<dbReference type="RefSeq" id="WP_141462037.1">
    <property type="nucleotide sequence ID" value="NZ_CP038141.1"/>
</dbReference>
<protein>
    <submittedName>
        <fullName evidence="6">Class I SAM-dependent RNA methyltransferase</fullName>
    </submittedName>
</protein>
<evidence type="ECO:0000259" key="4">
    <source>
        <dbReference type="Pfam" id="PF02926"/>
    </source>
</evidence>
<dbReference type="Pfam" id="PF01170">
    <property type="entry name" value="UPF0020"/>
    <property type="match status" value="1"/>
</dbReference>
<dbReference type="InterPro" id="IPR054170">
    <property type="entry name" value="RlmL_1st"/>
</dbReference>
<evidence type="ECO:0000256" key="2">
    <source>
        <dbReference type="ARBA" id="ARBA00022679"/>
    </source>
</evidence>
<dbReference type="CDD" id="cd11715">
    <property type="entry name" value="THUMP_AdoMetMT"/>
    <property type="match status" value="1"/>
</dbReference>
<reference evidence="6 7" key="1">
    <citation type="submission" date="2019-03" db="EMBL/GenBank/DDBJ databases">
        <title>The complete genome sequence of Swingsia samuiensis NBRC107927(T).</title>
        <authorList>
            <person name="Chua K.-O."/>
            <person name="Chan K.-G."/>
            <person name="See-Too W.-S."/>
        </authorList>
    </citation>
    <scope>NUCLEOTIDE SEQUENCE [LARGE SCALE GENOMIC DNA]</scope>
    <source>
        <strain evidence="6 7">AH83</strain>
    </source>
</reference>
<dbReference type="AlphaFoldDB" id="A0A4Y6UJN3"/>
<dbReference type="PROSITE" id="PS00092">
    <property type="entry name" value="N6_MTASE"/>
    <property type="match status" value="1"/>
</dbReference>
<dbReference type="InterPro" id="IPR000241">
    <property type="entry name" value="RlmKL-like_Mtase"/>
</dbReference>
<dbReference type="GO" id="GO:0070043">
    <property type="term" value="F:rRNA (guanine-N7-)-methyltransferase activity"/>
    <property type="evidence" value="ECO:0007669"/>
    <property type="project" value="TreeGrafter"/>
</dbReference>
<dbReference type="InterPro" id="IPR053943">
    <property type="entry name" value="RlmKL-like_Mtase_CS"/>
</dbReference>
<dbReference type="OrthoDB" id="9809404at2"/>
<feature type="domain" description="THUMP" evidence="4">
    <location>
        <begin position="72"/>
        <end position="151"/>
    </location>
</feature>
<dbReference type="Gene3D" id="3.30.2130.30">
    <property type="match status" value="1"/>
</dbReference>
<dbReference type="SUPFAM" id="SSF53335">
    <property type="entry name" value="S-adenosyl-L-methionine-dependent methyltransferases"/>
    <property type="match status" value="1"/>
</dbReference>
<feature type="domain" description="RlmL ferredoxin-like" evidence="5">
    <location>
        <begin position="8"/>
        <end position="63"/>
    </location>
</feature>
<proteinExistence type="predicted"/>
<dbReference type="Gene3D" id="3.40.50.150">
    <property type="entry name" value="Vaccinia Virus protein VP39"/>
    <property type="match status" value="1"/>
</dbReference>
<organism evidence="6 7">
    <name type="scientific">Swingsia samuiensis</name>
    <dbReference type="NCBI Taxonomy" id="1293412"/>
    <lineage>
        <taxon>Bacteria</taxon>
        <taxon>Pseudomonadati</taxon>
        <taxon>Pseudomonadota</taxon>
        <taxon>Alphaproteobacteria</taxon>
        <taxon>Acetobacterales</taxon>
        <taxon>Acetobacteraceae</taxon>
        <taxon>Swingsia</taxon>
    </lineage>
</organism>
<dbReference type="Pfam" id="PF02926">
    <property type="entry name" value="THUMP"/>
    <property type="match status" value="1"/>
</dbReference>
<evidence type="ECO:0000256" key="1">
    <source>
        <dbReference type="ARBA" id="ARBA00022603"/>
    </source>
</evidence>
<evidence type="ECO:0000313" key="6">
    <source>
        <dbReference type="EMBL" id="QDH17772.1"/>
    </source>
</evidence>
<keyword evidence="1 6" id="KW-0489">Methyltransferase</keyword>
<evidence type="ECO:0000259" key="3">
    <source>
        <dbReference type="Pfam" id="PF01170"/>
    </source>
</evidence>
<dbReference type="EMBL" id="CP038141">
    <property type="protein sequence ID" value="QDH17772.1"/>
    <property type="molecule type" value="Genomic_DNA"/>
</dbReference>
<dbReference type="KEGG" id="ssam:E3D00_09485"/>
<dbReference type="Pfam" id="PF22020">
    <property type="entry name" value="RlmL_1st"/>
    <property type="match status" value="1"/>
</dbReference>
<accession>A0A4Y6UJN3</accession>
<sequence>MKKKDNFEIFLATFPGFEETLWQEVKLKGFRHPVIADGGVLIKGGWSEVWRANLWLRGANRVLARLATFKADNFDQLVARTALVNWKELLPEGAVFRVEATAKSSRLYHTKAIIERVSSVIENAVQGVFSQKSDLIFRVRMEKNYCTISFDSSGELLHKRGYKTAINRAPIRETMAALLLYKCGYSGQSVLYDPMCGSGTFVIEAAEIANRLNPGRNRSFSFEQLLTFDADAWNKMKTVQRQHLSDYTFYGSDRDQTAINISQENAKRADVSGVTEFKRCSFGEIEPPAEHGVLFINPPYGERIGGKENLFTLYSFMGKVIKEKFKGWKVGLITTDKNLAYATGLQFSSIEGPFPHGGLKIYLFRTEDIH</sequence>
<dbReference type="PANTHER" id="PTHR47313:SF1">
    <property type="entry name" value="RIBOSOMAL RNA LARGE SUBUNIT METHYLTRANSFERASE K_L"/>
    <property type="match status" value="1"/>
</dbReference>
<evidence type="ECO:0000259" key="5">
    <source>
        <dbReference type="Pfam" id="PF22020"/>
    </source>
</evidence>
<name>A0A4Y6UJN3_9PROT</name>
<dbReference type="Proteomes" id="UP000316313">
    <property type="component" value="Chromosome"/>
</dbReference>
<keyword evidence="7" id="KW-1185">Reference proteome</keyword>
<dbReference type="PANTHER" id="PTHR47313">
    <property type="entry name" value="RIBOSOMAL RNA LARGE SUBUNIT METHYLTRANSFERASE K/L"/>
    <property type="match status" value="1"/>
</dbReference>
<dbReference type="GO" id="GO:0008990">
    <property type="term" value="F:rRNA (guanine-N2-)-methyltransferase activity"/>
    <property type="evidence" value="ECO:0007669"/>
    <property type="project" value="TreeGrafter"/>
</dbReference>
<evidence type="ECO:0000313" key="7">
    <source>
        <dbReference type="Proteomes" id="UP000316313"/>
    </source>
</evidence>
<dbReference type="InterPro" id="IPR029063">
    <property type="entry name" value="SAM-dependent_MTases_sf"/>
</dbReference>
<dbReference type="InterPro" id="IPR004114">
    <property type="entry name" value="THUMP_dom"/>
</dbReference>
<dbReference type="PROSITE" id="PS01261">
    <property type="entry name" value="UPF0020"/>
    <property type="match status" value="1"/>
</dbReference>
<gene>
    <name evidence="6" type="ORF">E3D00_09485</name>
</gene>
<dbReference type="GO" id="GO:0003723">
    <property type="term" value="F:RNA binding"/>
    <property type="evidence" value="ECO:0007669"/>
    <property type="project" value="InterPro"/>
</dbReference>
<feature type="domain" description="Ribosomal RNA large subunit methyltransferase K/L-like methyltransferase" evidence="3">
    <location>
        <begin position="160"/>
        <end position="344"/>
    </location>
</feature>
<keyword evidence="2 6" id="KW-0808">Transferase</keyword>
<dbReference type="InterPro" id="IPR002052">
    <property type="entry name" value="DNA_methylase_N6_adenine_CS"/>
</dbReference>